<feature type="domain" description="Fatty acid hydroxylase" evidence="6">
    <location>
        <begin position="122"/>
        <end position="224"/>
    </location>
</feature>
<feature type="transmembrane region" description="Helical" evidence="5">
    <location>
        <begin position="34"/>
        <end position="53"/>
    </location>
</feature>
<evidence type="ECO:0000259" key="6">
    <source>
        <dbReference type="Pfam" id="PF04116"/>
    </source>
</evidence>
<keyword evidence="3 5" id="KW-1133">Transmembrane helix</keyword>
<gene>
    <name evidence="7" type="ORF">CLUMA_CG004946</name>
</gene>
<dbReference type="Pfam" id="PF04116">
    <property type="entry name" value="FA_hydroxylase"/>
    <property type="match status" value="1"/>
</dbReference>
<feature type="transmembrane region" description="Helical" evidence="5">
    <location>
        <begin position="85"/>
        <end position="104"/>
    </location>
</feature>
<keyword evidence="4 5" id="KW-0472">Membrane</keyword>
<evidence type="ECO:0000313" key="7">
    <source>
        <dbReference type="EMBL" id="CRK91267.1"/>
    </source>
</evidence>
<comment type="subcellular location">
    <subcellularLocation>
        <location evidence="1">Membrane</location>
    </subcellularLocation>
</comment>
<dbReference type="AlphaFoldDB" id="A0A1J1HTE8"/>
<name>A0A1J1HTE8_9DIPT</name>
<sequence length="259" mass="30429">MRRFKVREQMKPRNESKKIFKIEFHKIETGLNPLFLWIGIAWCISKVLQWMTLSEHTVWEIGWSRFLNLYGDDTFNLIVHGTSNLSFILVVTFSGLFLFMDLTLKPETFRKYKVQPHTNEPLEYKKLRKLHHEWTSSIAIIALYSHPFEHFLVNLGSVFGGIIISGCHIATAWIWLGLLLISTLADHSGYHVPFLHSSEFHDYHHLKFNVNYGATGLMDYLFGTDKVFRHTINDIRHRTLYTFKSARELFPDPSNQKDE</sequence>
<feature type="transmembrane region" description="Helical" evidence="5">
    <location>
        <begin position="159"/>
        <end position="181"/>
    </location>
</feature>
<dbReference type="PANTHER" id="PTHR11863">
    <property type="entry name" value="STEROL DESATURASE"/>
    <property type="match status" value="1"/>
</dbReference>
<dbReference type="GO" id="GO:0005506">
    <property type="term" value="F:iron ion binding"/>
    <property type="evidence" value="ECO:0007669"/>
    <property type="project" value="InterPro"/>
</dbReference>
<dbReference type="GO" id="GO:0016491">
    <property type="term" value="F:oxidoreductase activity"/>
    <property type="evidence" value="ECO:0007669"/>
    <property type="project" value="InterPro"/>
</dbReference>
<keyword evidence="8" id="KW-1185">Reference proteome</keyword>
<reference evidence="7 8" key="1">
    <citation type="submission" date="2015-04" db="EMBL/GenBank/DDBJ databases">
        <authorList>
            <person name="Syromyatnikov M.Y."/>
            <person name="Popov V.N."/>
        </authorList>
    </citation>
    <scope>NUCLEOTIDE SEQUENCE [LARGE SCALE GENOMIC DNA]</scope>
</reference>
<dbReference type="Proteomes" id="UP000183832">
    <property type="component" value="Unassembled WGS sequence"/>
</dbReference>
<evidence type="ECO:0000256" key="2">
    <source>
        <dbReference type="ARBA" id="ARBA00022692"/>
    </source>
</evidence>
<dbReference type="EMBL" id="CVRI01000020">
    <property type="protein sequence ID" value="CRK91267.1"/>
    <property type="molecule type" value="Genomic_DNA"/>
</dbReference>
<accession>A0A1J1HTE8</accession>
<protein>
    <submittedName>
        <fullName evidence="7">CLUMA_CG004946, isoform A</fullName>
    </submittedName>
</protein>
<dbReference type="GO" id="GO:0008610">
    <property type="term" value="P:lipid biosynthetic process"/>
    <property type="evidence" value="ECO:0007669"/>
    <property type="project" value="InterPro"/>
</dbReference>
<dbReference type="GO" id="GO:0016020">
    <property type="term" value="C:membrane"/>
    <property type="evidence" value="ECO:0007669"/>
    <property type="project" value="UniProtKB-SubCell"/>
</dbReference>
<dbReference type="InterPro" id="IPR050307">
    <property type="entry name" value="Sterol_Desaturase_Related"/>
</dbReference>
<evidence type="ECO:0000313" key="8">
    <source>
        <dbReference type="Proteomes" id="UP000183832"/>
    </source>
</evidence>
<evidence type="ECO:0000256" key="4">
    <source>
        <dbReference type="ARBA" id="ARBA00023136"/>
    </source>
</evidence>
<dbReference type="InterPro" id="IPR006694">
    <property type="entry name" value="Fatty_acid_hydroxylase"/>
</dbReference>
<proteinExistence type="predicted"/>
<dbReference type="STRING" id="568069.A0A1J1HTE8"/>
<dbReference type="OrthoDB" id="408954at2759"/>
<evidence type="ECO:0000256" key="1">
    <source>
        <dbReference type="ARBA" id="ARBA00004370"/>
    </source>
</evidence>
<organism evidence="7 8">
    <name type="scientific">Clunio marinus</name>
    <dbReference type="NCBI Taxonomy" id="568069"/>
    <lineage>
        <taxon>Eukaryota</taxon>
        <taxon>Metazoa</taxon>
        <taxon>Ecdysozoa</taxon>
        <taxon>Arthropoda</taxon>
        <taxon>Hexapoda</taxon>
        <taxon>Insecta</taxon>
        <taxon>Pterygota</taxon>
        <taxon>Neoptera</taxon>
        <taxon>Endopterygota</taxon>
        <taxon>Diptera</taxon>
        <taxon>Nematocera</taxon>
        <taxon>Chironomoidea</taxon>
        <taxon>Chironomidae</taxon>
        <taxon>Clunio</taxon>
    </lineage>
</organism>
<keyword evidence="2 5" id="KW-0812">Transmembrane</keyword>
<evidence type="ECO:0000256" key="3">
    <source>
        <dbReference type="ARBA" id="ARBA00022989"/>
    </source>
</evidence>
<evidence type="ECO:0000256" key="5">
    <source>
        <dbReference type="SAM" id="Phobius"/>
    </source>
</evidence>